<feature type="transmembrane region" description="Helical" evidence="1">
    <location>
        <begin position="167"/>
        <end position="189"/>
    </location>
</feature>
<organism evidence="2 3">
    <name type="scientific">Xylocopa violacea</name>
    <name type="common">Violet carpenter bee</name>
    <name type="synonym">Apis violacea</name>
    <dbReference type="NCBI Taxonomy" id="135666"/>
    <lineage>
        <taxon>Eukaryota</taxon>
        <taxon>Metazoa</taxon>
        <taxon>Ecdysozoa</taxon>
        <taxon>Arthropoda</taxon>
        <taxon>Hexapoda</taxon>
        <taxon>Insecta</taxon>
        <taxon>Pterygota</taxon>
        <taxon>Neoptera</taxon>
        <taxon>Endopterygota</taxon>
        <taxon>Hymenoptera</taxon>
        <taxon>Apocrita</taxon>
        <taxon>Aculeata</taxon>
        <taxon>Apoidea</taxon>
        <taxon>Anthophila</taxon>
        <taxon>Apidae</taxon>
        <taxon>Xylocopa</taxon>
        <taxon>Xylocopa</taxon>
    </lineage>
</organism>
<protein>
    <submittedName>
        <fullName evidence="2">Uncharacterized protein</fullName>
    </submittedName>
</protein>
<reference evidence="2 3" key="1">
    <citation type="submission" date="2024-08" db="EMBL/GenBank/DDBJ databases">
        <authorList>
            <person name="Will J Nash"/>
            <person name="Angela Man"/>
            <person name="Seanna McTaggart"/>
            <person name="Kendall Baker"/>
            <person name="Tom Barker"/>
            <person name="Leah Catchpole"/>
            <person name="Alex Durrant"/>
            <person name="Karim Gharbi"/>
            <person name="Naomi Irish"/>
            <person name="Gemy Kaithakottil"/>
            <person name="Debby Ku"/>
            <person name="Aaliyah Providence"/>
            <person name="Felix Shaw"/>
            <person name="David Swarbreck"/>
            <person name="Chris Watkins"/>
            <person name="Ann M. McCartney"/>
            <person name="Giulio Formenti"/>
            <person name="Alice Mouton"/>
            <person name="Noel Vella"/>
            <person name="Bjorn M von Reumont"/>
            <person name="Adriana Vella"/>
            <person name="Wilfried Haerty"/>
        </authorList>
    </citation>
    <scope>NUCLEOTIDE SEQUENCE [LARGE SCALE GENOMIC DNA]</scope>
</reference>
<proteinExistence type="predicted"/>
<keyword evidence="1" id="KW-0812">Transmembrane</keyword>
<accession>A0ABP1NCX5</accession>
<evidence type="ECO:0000313" key="2">
    <source>
        <dbReference type="EMBL" id="CAL7938860.1"/>
    </source>
</evidence>
<dbReference type="EMBL" id="CAXAJV020001289">
    <property type="protein sequence ID" value="CAL7938860.1"/>
    <property type="molecule type" value="Genomic_DNA"/>
</dbReference>
<keyword evidence="1" id="KW-0472">Membrane</keyword>
<gene>
    <name evidence="2" type="ORF">XYLVIOL_LOCUS3539</name>
</gene>
<sequence length="216" mass="23571">MNNSNNKETINLLDLLSDSDSDGSDLALPPKKKKVKRKLRSGGTLKMKASDSCGCSKSDMRIISLWLAAVLITFWLITLSWLAVILYGEIKKMDISIKSGTRSRAPIRSSANVTRANILGNDVYPPAGALVPASAANIVRYHGRTMIRGPSVRGISQRCSVRDAIRLVASSPVLVGFVTVIVILVSFFFTIPQRRNSVVTRSIKFSLMSHLIGRGL</sequence>
<evidence type="ECO:0000313" key="3">
    <source>
        <dbReference type="Proteomes" id="UP001642520"/>
    </source>
</evidence>
<keyword evidence="3" id="KW-1185">Reference proteome</keyword>
<evidence type="ECO:0000256" key="1">
    <source>
        <dbReference type="SAM" id="Phobius"/>
    </source>
</evidence>
<name>A0ABP1NCX5_XYLVO</name>
<keyword evidence="1" id="KW-1133">Transmembrane helix</keyword>
<feature type="transmembrane region" description="Helical" evidence="1">
    <location>
        <begin position="66"/>
        <end position="88"/>
    </location>
</feature>
<comment type="caution">
    <text evidence="2">The sequence shown here is derived from an EMBL/GenBank/DDBJ whole genome shotgun (WGS) entry which is preliminary data.</text>
</comment>
<dbReference type="Proteomes" id="UP001642520">
    <property type="component" value="Unassembled WGS sequence"/>
</dbReference>